<organism evidence="3 4">
    <name type="scientific">miscellaneous Crenarchaeota group-1 archaeon SG8-32-1</name>
    <dbReference type="NCBI Taxonomy" id="1685124"/>
    <lineage>
        <taxon>Archaea</taxon>
        <taxon>Candidatus Bathyarchaeota</taxon>
        <taxon>MCG-1</taxon>
    </lineage>
</organism>
<feature type="domain" description="OBG-type G" evidence="2">
    <location>
        <begin position="8"/>
        <end position="276"/>
    </location>
</feature>
<dbReference type="GO" id="GO:0016887">
    <property type="term" value="F:ATP hydrolysis activity"/>
    <property type="evidence" value="ECO:0007669"/>
    <property type="project" value="TreeGrafter"/>
</dbReference>
<dbReference type="SUPFAM" id="SSF81271">
    <property type="entry name" value="TGS-like"/>
    <property type="match status" value="1"/>
</dbReference>
<dbReference type="PRINTS" id="PR00326">
    <property type="entry name" value="GTP1OBG"/>
</dbReference>
<reference evidence="3 4" key="1">
    <citation type="submission" date="2015-06" db="EMBL/GenBank/DDBJ databases">
        <title>New insights into the roles of widespread benthic archaea in carbon and nitrogen cycling.</title>
        <authorList>
            <person name="Lazar C.S."/>
            <person name="Baker B.J."/>
            <person name="Seitz K.W."/>
            <person name="Hyde A.S."/>
            <person name="Dick G.J."/>
            <person name="Hinrichs K.-U."/>
            <person name="Teske A.P."/>
        </authorList>
    </citation>
    <scope>NUCLEOTIDE SEQUENCE [LARGE SCALE GENOMIC DNA]</scope>
    <source>
        <strain evidence="3">SG8-32-1</strain>
    </source>
</reference>
<dbReference type="InterPro" id="IPR004095">
    <property type="entry name" value="TGS"/>
</dbReference>
<dbReference type="InterPro" id="IPR012676">
    <property type="entry name" value="TGS-like"/>
</dbReference>
<evidence type="ECO:0000256" key="1">
    <source>
        <dbReference type="ARBA" id="ARBA00022741"/>
    </source>
</evidence>
<dbReference type="EMBL" id="LFWU01000024">
    <property type="protein sequence ID" value="KON33672.1"/>
    <property type="molecule type" value="Genomic_DNA"/>
</dbReference>
<dbReference type="SUPFAM" id="SSF52540">
    <property type="entry name" value="P-loop containing nucleoside triphosphate hydrolases"/>
    <property type="match status" value="1"/>
</dbReference>
<dbReference type="CDD" id="cd01899">
    <property type="entry name" value="Ygr210"/>
    <property type="match status" value="1"/>
</dbReference>
<dbReference type="PANTHER" id="PTHR23305">
    <property type="entry name" value="OBG GTPASE FAMILY"/>
    <property type="match status" value="1"/>
</dbReference>
<dbReference type="Pfam" id="PF02824">
    <property type="entry name" value="TGS"/>
    <property type="match status" value="1"/>
</dbReference>
<dbReference type="InterPro" id="IPR027417">
    <property type="entry name" value="P-loop_NTPase"/>
</dbReference>
<dbReference type="Pfam" id="PF08438">
    <property type="entry name" value="YGR210-like_G4"/>
    <property type="match status" value="1"/>
</dbReference>
<evidence type="ECO:0000259" key="2">
    <source>
        <dbReference type="PROSITE" id="PS51710"/>
    </source>
</evidence>
<name>A0A0M0BYI9_9ARCH</name>
<dbReference type="AlphaFoldDB" id="A0A0M0BYI9"/>
<dbReference type="Proteomes" id="UP000037237">
    <property type="component" value="Unassembled WGS sequence"/>
</dbReference>
<proteinExistence type="predicted"/>
<dbReference type="Pfam" id="PF01926">
    <property type="entry name" value="MMR_HSR1"/>
    <property type="match status" value="1"/>
</dbReference>
<dbReference type="NCBIfam" id="NF007171">
    <property type="entry name" value="PRK09602.1"/>
    <property type="match status" value="1"/>
</dbReference>
<evidence type="ECO:0000313" key="4">
    <source>
        <dbReference type="Proteomes" id="UP000037237"/>
    </source>
</evidence>
<dbReference type="Gene3D" id="1.10.8.470">
    <property type="match status" value="1"/>
</dbReference>
<keyword evidence="1" id="KW-0547">Nucleotide-binding</keyword>
<protein>
    <submittedName>
        <fullName evidence="3">Translation-associated GTPase</fullName>
    </submittedName>
</protein>
<dbReference type="GO" id="GO:0005737">
    <property type="term" value="C:cytoplasm"/>
    <property type="evidence" value="ECO:0007669"/>
    <property type="project" value="TreeGrafter"/>
</dbReference>
<dbReference type="PATRIC" id="fig|1685124.3.peg.185"/>
<sequence>MSTQSYSKKLGIVGKPNTGKSTFFSAATLIPVDIGNYPFTTIKPNRGIGYLRTPCVHQEFDVEDNPKNSLCLDGIRLVPIEMIDVAGLVPGAWEGRGLGNQFLDEIRRADALLHVVDASGSTDCEGKICRKGENDPLEDVKFLENEITMWLNQILKKDWGKMVRTAESGREDLISILESQLSGLGIKRFHILESFRKTDLKADKPSHWNENDILKFLDILRAVSKPTLIVANKIDLPYAENNVKRMKQAGYQVVPCSAEAELALRRAGEKGLIEYTPGDCKLKVKNVEKLSDAQKNALNVIQEQILYKFGSSGVQEAINTAFFAMLQMITVYPVEDSEHLSDHKGRVLPDVYLVPYGTTARELAYIIHTELGDSFINAIDVRGKNRIGEDYVLKDRDVVSIVSAKKRG</sequence>
<dbReference type="InterPro" id="IPR012675">
    <property type="entry name" value="Beta-grasp_dom_sf"/>
</dbReference>
<accession>A0A0M0BYI9</accession>
<dbReference type="PROSITE" id="PS51710">
    <property type="entry name" value="G_OBG"/>
    <property type="match status" value="1"/>
</dbReference>
<dbReference type="InterPro" id="IPR006073">
    <property type="entry name" value="GTP-bd"/>
</dbReference>
<dbReference type="GO" id="GO:0005525">
    <property type="term" value="F:GTP binding"/>
    <property type="evidence" value="ECO:0007669"/>
    <property type="project" value="InterPro"/>
</dbReference>
<dbReference type="CDD" id="cd01669">
    <property type="entry name" value="TGS_MJ1332_like"/>
    <property type="match status" value="1"/>
</dbReference>
<evidence type="ECO:0000313" key="3">
    <source>
        <dbReference type="EMBL" id="KON33672.1"/>
    </source>
</evidence>
<comment type="caution">
    <text evidence="3">The sequence shown here is derived from an EMBL/GenBank/DDBJ whole genome shotgun (WGS) entry which is preliminary data.</text>
</comment>
<dbReference type="Gene3D" id="3.40.50.300">
    <property type="entry name" value="P-loop containing nucleotide triphosphate hydrolases"/>
    <property type="match status" value="1"/>
</dbReference>
<dbReference type="InterPro" id="IPR031167">
    <property type="entry name" value="G_OBG"/>
</dbReference>
<dbReference type="Gene3D" id="3.10.20.30">
    <property type="match status" value="1"/>
</dbReference>
<dbReference type="InterPro" id="IPR013646">
    <property type="entry name" value="YGR210-like_G4"/>
</dbReference>
<dbReference type="PANTHER" id="PTHR23305:SF1">
    <property type="entry name" value="OBG-TYPE G DOMAIN-CONTAINING PROTEIN"/>
    <property type="match status" value="1"/>
</dbReference>
<gene>
    <name evidence="3" type="primary">ychF</name>
    <name evidence="3" type="ORF">AC477_01315</name>
</gene>